<evidence type="ECO:0000313" key="3">
    <source>
        <dbReference type="Proteomes" id="UP000250321"/>
    </source>
</evidence>
<proteinExistence type="predicted"/>
<reference evidence="2 3" key="1">
    <citation type="submission" date="2018-02" db="EMBL/GenBank/DDBJ databases">
        <title>Draft genome of wild Prunus yedoensis var. nudiflora.</title>
        <authorList>
            <person name="Baek S."/>
            <person name="Kim J.-H."/>
            <person name="Choi K."/>
            <person name="Kim G.-B."/>
            <person name="Cho A."/>
            <person name="Jang H."/>
            <person name="Shin C.-H."/>
            <person name="Yu H.-J."/>
            <person name="Mun J.-H."/>
        </authorList>
    </citation>
    <scope>NUCLEOTIDE SEQUENCE [LARGE SCALE GENOMIC DNA]</scope>
    <source>
        <strain evidence="3">cv. Jeju island</strain>
        <tissue evidence="2">Leaf</tissue>
    </source>
</reference>
<name>A0A314UMH3_PRUYE</name>
<protein>
    <submittedName>
        <fullName evidence="2">Uncharacterized protein</fullName>
    </submittedName>
</protein>
<evidence type="ECO:0000313" key="2">
    <source>
        <dbReference type="EMBL" id="PQM38717.1"/>
    </source>
</evidence>
<feature type="chain" id="PRO_5016310427" evidence="1">
    <location>
        <begin position="22"/>
        <end position="75"/>
    </location>
</feature>
<comment type="caution">
    <text evidence="2">The sequence shown here is derived from an EMBL/GenBank/DDBJ whole genome shotgun (WGS) entry which is preliminary data.</text>
</comment>
<evidence type="ECO:0000256" key="1">
    <source>
        <dbReference type="SAM" id="SignalP"/>
    </source>
</evidence>
<accession>A0A314UMH3</accession>
<dbReference type="Proteomes" id="UP000250321">
    <property type="component" value="Unassembled WGS sequence"/>
</dbReference>
<keyword evidence="1" id="KW-0732">Signal</keyword>
<dbReference type="EMBL" id="PJQY01003284">
    <property type="protein sequence ID" value="PQM38717.1"/>
    <property type="molecule type" value="Genomic_DNA"/>
</dbReference>
<dbReference type="OrthoDB" id="1179203at2759"/>
<keyword evidence="3" id="KW-1185">Reference proteome</keyword>
<organism evidence="2 3">
    <name type="scientific">Prunus yedoensis var. nudiflora</name>
    <dbReference type="NCBI Taxonomy" id="2094558"/>
    <lineage>
        <taxon>Eukaryota</taxon>
        <taxon>Viridiplantae</taxon>
        <taxon>Streptophyta</taxon>
        <taxon>Embryophyta</taxon>
        <taxon>Tracheophyta</taxon>
        <taxon>Spermatophyta</taxon>
        <taxon>Magnoliopsida</taxon>
        <taxon>eudicotyledons</taxon>
        <taxon>Gunneridae</taxon>
        <taxon>Pentapetalae</taxon>
        <taxon>rosids</taxon>
        <taxon>fabids</taxon>
        <taxon>Rosales</taxon>
        <taxon>Rosaceae</taxon>
        <taxon>Amygdaloideae</taxon>
        <taxon>Amygdaleae</taxon>
        <taxon>Prunus</taxon>
    </lineage>
</organism>
<feature type="signal peptide" evidence="1">
    <location>
        <begin position="1"/>
        <end position="21"/>
    </location>
</feature>
<gene>
    <name evidence="2" type="ORF">Pyn_07866</name>
</gene>
<sequence length="75" mass="8737">MARTLALVLVVFLALWSVSEGRRIVEGQQPAMHKRHVVQLDSRRLLHQFAWHYQRVQHLPSTDRRSPGGPDPEHH</sequence>
<dbReference type="AlphaFoldDB" id="A0A314UMH3"/>